<accession>A0ABP8GN20</accession>
<reference evidence="3" key="1">
    <citation type="journal article" date="2019" name="Int. J. Syst. Evol. Microbiol.">
        <title>The Global Catalogue of Microorganisms (GCM) 10K type strain sequencing project: providing services to taxonomists for standard genome sequencing and annotation.</title>
        <authorList>
            <consortium name="The Broad Institute Genomics Platform"/>
            <consortium name="The Broad Institute Genome Sequencing Center for Infectious Disease"/>
            <person name="Wu L."/>
            <person name="Ma J."/>
        </authorList>
    </citation>
    <scope>NUCLEOTIDE SEQUENCE [LARGE SCALE GENOMIC DNA]</scope>
    <source>
        <strain evidence="3">JCM 17705</strain>
    </source>
</reference>
<keyword evidence="3" id="KW-1185">Reference proteome</keyword>
<feature type="chain" id="PRO_5045432105" evidence="1">
    <location>
        <begin position="28"/>
        <end position="148"/>
    </location>
</feature>
<keyword evidence="1" id="KW-0732">Signal</keyword>
<dbReference type="Pfam" id="PF09912">
    <property type="entry name" value="DUF2141"/>
    <property type="match status" value="1"/>
</dbReference>
<dbReference type="Proteomes" id="UP001500582">
    <property type="component" value="Unassembled WGS sequence"/>
</dbReference>
<feature type="signal peptide" evidence="1">
    <location>
        <begin position="1"/>
        <end position="27"/>
    </location>
</feature>
<comment type="caution">
    <text evidence="2">The sequence shown here is derived from an EMBL/GenBank/DDBJ whole genome shotgun (WGS) entry which is preliminary data.</text>
</comment>
<evidence type="ECO:0000256" key="1">
    <source>
        <dbReference type="SAM" id="SignalP"/>
    </source>
</evidence>
<gene>
    <name evidence="2" type="ORF">GCM10023149_30310</name>
</gene>
<name>A0ABP8GN20_9SPHI</name>
<dbReference type="EMBL" id="BAABFT010000007">
    <property type="protein sequence ID" value="GAA4327093.1"/>
    <property type="molecule type" value="Genomic_DNA"/>
</dbReference>
<dbReference type="RefSeq" id="WP_345211963.1">
    <property type="nucleotide sequence ID" value="NZ_BAABFT010000007.1"/>
</dbReference>
<evidence type="ECO:0000313" key="2">
    <source>
        <dbReference type="EMBL" id="GAA4327093.1"/>
    </source>
</evidence>
<proteinExistence type="predicted"/>
<organism evidence="2 3">
    <name type="scientific">Mucilaginibacter gynuensis</name>
    <dbReference type="NCBI Taxonomy" id="1302236"/>
    <lineage>
        <taxon>Bacteria</taxon>
        <taxon>Pseudomonadati</taxon>
        <taxon>Bacteroidota</taxon>
        <taxon>Sphingobacteriia</taxon>
        <taxon>Sphingobacteriales</taxon>
        <taxon>Sphingobacteriaceae</taxon>
        <taxon>Mucilaginibacter</taxon>
    </lineage>
</organism>
<dbReference type="InterPro" id="IPR018673">
    <property type="entry name" value="DUF2141"/>
</dbReference>
<evidence type="ECO:0000313" key="3">
    <source>
        <dbReference type="Proteomes" id="UP001500582"/>
    </source>
</evidence>
<protein>
    <submittedName>
        <fullName evidence="2">DUF2141 domain-containing protein</fullName>
    </submittedName>
</protein>
<sequence>MKKIKKVFSINLLAGLLMIFFASTIKAQELPVKITGIRSSKGKIIISIFKDEAAYEEQLPYRKITFDKNSIDNGTMTVKLTLEPGIYGITLLDDENGNGKIDKNIISVPKEGFGFSNFFMEKMKKPSFDNFKVDLKTKSNIDIRVKYM</sequence>